<organism evidence="1 2">
    <name type="scientific">Pleurodeles waltl</name>
    <name type="common">Iberian ribbed newt</name>
    <dbReference type="NCBI Taxonomy" id="8319"/>
    <lineage>
        <taxon>Eukaryota</taxon>
        <taxon>Metazoa</taxon>
        <taxon>Chordata</taxon>
        <taxon>Craniata</taxon>
        <taxon>Vertebrata</taxon>
        <taxon>Euteleostomi</taxon>
        <taxon>Amphibia</taxon>
        <taxon>Batrachia</taxon>
        <taxon>Caudata</taxon>
        <taxon>Salamandroidea</taxon>
        <taxon>Salamandridae</taxon>
        <taxon>Pleurodelinae</taxon>
        <taxon>Pleurodeles</taxon>
    </lineage>
</organism>
<comment type="caution">
    <text evidence="1">The sequence shown here is derived from an EMBL/GenBank/DDBJ whole genome shotgun (WGS) entry which is preliminary data.</text>
</comment>
<gene>
    <name evidence="1" type="ORF">NDU88_002695</name>
</gene>
<keyword evidence="2" id="KW-1185">Reference proteome</keyword>
<dbReference type="AlphaFoldDB" id="A0AAV7LEV4"/>
<proteinExistence type="predicted"/>
<dbReference type="EMBL" id="JANPWB010000015">
    <property type="protein sequence ID" value="KAJ1089544.1"/>
    <property type="molecule type" value="Genomic_DNA"/>
</dbReference>
<accession>A0AAV7LEV4</accession>
<evidence type="ECO:0000313" key="2">
    <source>
        <dbReference type="Proteomes" id="UP001066276"/>
    </source>
</evidence>
<evidence type="ECO:0000313" key="1">
    <source>
        <dbReference type="EMBL" id="KAJ1089544.1"/>
    </source>
</evidence>
<dbReference type="Proteomes" id="UP001066276">
    <property type="component" value="Chromosome 11"/>
</dbReference>
<sequence>METRVCVEGEELRRLRRTAERSVAVTWILNSAVPAAGVLDFLRRWKQRWAKESKTLPRPNLHPLSQLLPECISSCARLSSPPTLFCACASAHSNTDSNEVFNPFAANV</sequence>
<name>A0AAV7LEV4_PLEWA</name>
<protein>
    <submittedName>
        <fullName evidence="1">Uncharacterized protein</fullName>
    </submittedName>
</protein>
<reference evidence="1" key="1">
    <citation type="journal article" date="2022" name="bioRxiv">
        <title>Sequencing and chromosome-scale assembly of the giantPleurodeles waltlgenome.</title>
        <authorList>
            <person name="Brown T."/>
            <person name="Elewa A."/>
            <person name="Iarovenko S."/>
            <person name="Subramanian E."/>
            <person name="Araus A.J."/>
            <person name="Petzold A."/>
            <person name="Susuki M."/>
            <person name="Suzuki K.-i.T."/>
            <person name="Hayashi T."/>
            <person name="Toyoda A."/>
            <person name="Oliveira C."/>
            <person name="Osipova E."/>
            <person name="Leigh N.D."/>
            <person name="Simon A."/>
            <person name="Yun M.H."/>
        </authorList>
    </citation>
    <scope>NUCLEOTIDE SEQUENCE</scope>
    <source>
        <strain evidence="1">20211129_DDA</strain>
        <tissue evidence="1">Liver</tissue>
    </source>
</reference>